<proteinExistence type="predicted"/>
<keyword evidence="3" id="KW-0804">Transcription</keyword>
<evidence type="ECO:0000259" key="4">
    <source>
        <dbReference type="PROSITE" id="PS51077"/>
    </source>
</evidence>
<dbReference type="Proteomes" id="UP000626982">
    <property type="component" value="Unassembled WGS sequence"/>
</dbReference>
<name>A0ABQ2KQX6_9MICO</name>
<comment type="caution">
    <text evidence="6">The sequence shown here is derived from an EMBL/GenBank/DDBJ whole genome shotgun (WGS) entry which is preliminary data.</text>
</comment>
<dbReference type="SMART" id="SM00346">
    <property type="entry name" value="HTH_ICLR"/>
    <property type="match status" value="1"/>
</dbReference>
<evidence type="ECO:0000313" key="6">
    <source>
        <dbReference type="EMBL" id="GGN89534.1"/>
    </source>
</evidence>
<dbReference type="Gene3D" id="1.10.10.10">
    <property type="entry name" value="Winged helix-like DNA-binding domain superfamily/Winged helix DNA-binding domain"/>
    <property type="match status" value="1"/>
</dbReference>
<evidence type="ECO:0000313" key="7">
    <source>
        <dbReference type="Proteomes" id="UP000626982"/>
    </source>
</evidence>
<dbReference type="InterPro" id="IPR036390">
    <property type="entry name" value="WH_DNA-bd_sf"/>
</dbReference>
<dbReference type="InterPro" id="IPR036388">
    <property type="entry name" value="WH-like_DNA-bd_sf"/>
</dbReference>
<dbReference type="PANTHER" id="PTHR30136">
    <property type="entry name" value="HELIX-TURN-HELIX TRANSCRIPTIONAL REGULATOR, ICLR FAMILY"/>
    <property type="match status" value="1"/>
</dbReference>
<protein>
    <submittedName>
        <fullName evidence="6">IclR family transcriptional regulator</fullName>
    </submittedName>
</protein>
<dbReference type="PROSITE" id="PS51077">
    <property type="entry name" value="HTH_ICLR"/>
    <property type="match status" value="1"/>
</dbReference>
<dbReference type="Pfam" id="PF01614">
    <property type="entry name" value="IclR_C"/>
    <property type="match status" value="1"/>
</dbReference>
<evidence type="ECO:0000259" key="5">
    <source>
        <dbReference type="PROSITE" id="PS51078"/>
    </source>
</evidence>
<dbReference type="Pfam" id="PF25213">
    <property type="entry name" value="HVO_A0261_N"/>
    <property type="match status" value="1"/>
</dbReference>
<keyword evidence="7" id="KW-1185">Reference proteome</keyword>
<dbReference type="EMBL" id="BMLM01000002">
    <property type="protein sequence ID" value="GGN89534.1"/>
    <property type="molecule type" value="Genomic_DNA"/>
</dbReference>
<dbReference type="InterPro" id="IPR050707">
    <property type="entry name" value="HTH_MetabolicPath_Reg"/>
</dbReference>
<keyword evidence="2" id="KW-0238">DNA-binding</keyword>
<dbReference type="RefSeq" id="WP_188718746.1">
    <property type="nucleotide sequence ID" value="NZ_BAABBD010000004.1"/>
</dbReference>
<dbReference type="InterPro" id="IPR057527">
    <property type="entry name" value="HVO_A0261-like_N"/>
</dbReference>
<feature type="domain" description="IclR-ED" evidence="5">
    <location>
        <begin position="62"/>
        <end position="245"/>
    </location>
</feature>
<dbReference type="InterPro" id="IPR014757">
    <property type="entry name" value="Tscrpt_reg_IclR_C"/>
</dbReference>
<dbReference type="InterPro" id="IPR005471">
    <property type="entry name" value="Tscrpt_reg_IclR_N"/>
</dbReference>
<feature type="domain" description="HTH iclR-type" evidence="4">
    <location>
        <begin position="2"/>
        <end position="61"/>
    </location>
</feature>
<gene>
    <name evidence="6" type="ORF">GCM10010968_26300</name>
</gene>
<evidence type="ECO:0000256" key="3">
    <source>
        <dbReference type="ARBA" id="ARBA00023163"/>
    </source>
</evidence>
<dbReference type="SUPFAM" id="SSF55781">
    <property type="entry name" value="GAF domain-like"/>
    <property type="match status" value="1"/>
</dbReference>
<dbReference type="SUPFAM" id="SSF46785">
    <property type="entry name" value="Winged helix' DNA-binding domain"/>
    <property type="match status" value="1"/>
</dbReference>
<reference evidence="7" key="1">
    <citation type="journal article" date="2019" name="Int. J. Syst. Evol. Microbiol.">
        <title>The Global Catalogue of Microorganisms (GCM) 10K type strain sequencing project: providing services to taxonomists for standard genome sequencing and annotation.</title>
        <authorList>
            <consortium name="The Broad Institute Genomics Platform"/>
            <consortium name="The Broad Institute Genome Sequencing Center for Infectious Disease"/>
            <person name="Wu L."/>
            <person name="Ma J."/>
        </authorList>
    </citation>
    <scope>NUCLEOTIDE SEQUENCE [LARGE SCALE GENOMIC DNA]</scope>
    <source>
        <strain evidence="7">CGMCC 1.6960</strain>
    </source>
</reference>
<evidence type="ECO:0000256" key="1">
    <source>
        <dbReference type="ARBA" id="ARBA00023015"/>
    </source>
</evidence>
<evidence type="ECO:0000256" key="2">
    <source>
        <dbReference type="ARBA" id="ARBA00023125"/>
    </source>
</evidence>
<accession>A0ABQ2KQX6</accession>
<dbReference type="Gene3D" id="3.30.450.40">
    <property type="match status" value="1"/>
</dbReference>
<sequence length="247" mass="26880">MSQSIHRAALVLEHVSVRPRTQSEIAALLDVHRSTALRILQTLTEAGLTRRRPDGTYGIGYRLAGLASLAAEQFDLRDIARPTIAELGRECGHTIHLAVLDGAQIVYADKIESAGPVRMHSQVGQPVRLHTSGVSKAILAWQDTATVDRMLAGYEYERFTDTTITSREAFDADLAGIRERGWAVDDGEFEPFIDCVAMPVRDARGSVIGAVSITALRALADLDALEALLPRLAAATERISTDVGWRP</sequence>
<keyword evidence="1" id="KW-0805">Transcription regulation</keyword>
<dbReference type="InterPro" id="IPR029016">
    <property type="entry name" value="GAF-like_dom_sf"/>
</dbReference>
<dbReference type="PANTHER" id="PTHR30136:SF24">
    <property type="entry name" value="HTH-TYPE TRANSCRIPTIONAL REPRESSOR ALLR"/>
    <property type="match status" value="1"/>
</dbReference>
<dbReference type="PROSITE" id="PS51078">
    <property type="entry name" value="ICLR_ED"/>
    <property type="match status" value="1"/>
</dbReference>
<dbReference type="InterPro" id="IPR011991">
    <property type="entry name" value="ArsR-like_HTH"/>
</dbReference>
<dbReference type="CDD" id="cd00090">
    <property type="entry name" value="HTH_ARSR"/>
    <property type="match status" value="1"/>
</dbReference>
<organism evidence="6 7">
    <name type="scientific">Agrococcus terreus</name>
    <dbReference type="NCBI Taxonomy" id="574649"/>
    <lineage>
        <taxon>Bacteria</taxon>
        <taxon>Bacillati</taxon>
        <taxon>Actinomycetota</taxon>
        <taxon>Actinomycetes</taxon>
        <taxon>Micrococcales</taxon>
        <taxon>Microbacteriaceae</taxon>
        <taxon>Agrococcus</taxon>
    </lineage>
</organism>